<name>A0A395LI88_9SPHN</name>
<keyword evidence="2" id="KW-1185">Reference proteome</keyword>
<organism evidence="1 2">
    <name type="scientific">Alteriqipengyuania lutimaris</name>
    <dbReference type="NCBI Taxonomy" id="1538146"/>
    <lineage>
        <taxon>Bacteria</taxon>
        <taxon>Pseudomonadati</taxon>
        <taxon>Pseudomonadota</taxon>
        <taxon>Alphaproteobacteria</taxon>
        <taxon>Sphingomonadales</taxon>
        <taxon>Erythrobacteraceae</taxon>
        <taxon>Alteriqipengyuania</taxon>
    </lineage>
</organism>
<proteinExistence type="predicted"/>
<sequence length="127" mass="13321">MPHIGGCGARPFSPNVRRNLGGKTMKTSLVPALSIFAALGLALPAVPAAAQSQSVQVDYADLNLATPEGQAQLDRRIDKAAREVCGTDRAVTGTRLKNPAAMKCLKSAKEQIGEQIAARIEEQKLGG</sequence>
<dbReference type="Proteomes" id="UP000254101">
    <property type="component" value="Unassembled WGS sequence"/>
</dbReference>
<dbReference type="InterPro" id="IPR030972">
    <property type="entry name" value="UrcA_uranyl"/>
</dbReference>
<comment type="caution">
    <text evidence="1">The sequence shown here is derived from an EMBL/GenBank/DDBJ whole genome shotgun (WGS) entry which is preliminary data.</text>
</comment>
<dbReference type="OrthoDB" id="7450905at2"/>
<dbReference type="EMBL" id="QRBB01000001">
    <property type="protein sequence ID" value="RDS76643.1"/>
    <property type="molecule type" value="Genomic_DNA"/>
</dbReference>
<accession>A0A395LI88</accession>
<gene>
    <name evidence="1" type="ORF">DL238_02840</name>
</gene>
<dbReference type="AlphaFoldDB" id="A0A395LI88"/>
<evidence type="ECO:0000313" key="1">
    <source>
        <dbReference type="EMBL" id="RDS76643.1"/>
    </source>
</evidence>
<reference evidence="1 2" key="1">
    <citation type="submission" date="2018-07" db="EMBL/GenBank/DDBJ databases">
        <title>Erythrobacter nanhaiensis sp. nov., a novel member of the genus Erythrobacter isolated from the South China Sea.</title>
        <authorList>
            <person name="Chen X."/>
            <person name="Liu J."/>
        </authorList>
    </citation>
    <scope>NUCLEOTIDE SEQUENCE [LARGE SCALE GENOMIC DNA]</scope>
    <source>
        <strain evidence="1 2">S-5</strain>
    </source>
</reference>
<evidence type="ECO:0000313" key="2">
    <source>
        <dbReference type="Proteomes" id="UP000254101"/>
    </source>
</evidence>
<protein>
    <submittedName>
        <fullName evidence="1">UrcA family protein</fullName>
    </submittedName>
</protein>
<dbReference type="NCBIfam" id="TIGR04433">
    <property type="entry name" value="UrcA_uranyl"/>
    <property type="match status" value="1"/>
</dbReference>